<proteinExistence type="predicted"/>
<gene>
    <name evidence="6" type="primary">nuo51</name>
    <name evidence="6" type="ORF">BN14_05265</name>
</gene>
<evidence type="ECO:0000256" key="3">
    <source>
        <dbReference type="ARBA" id="ARBA00023004"/>
    </source>
</evidence>
<dbReference type="InterPro" id="IPR050837">
    <property type="entry name" value="ComplexI_51kDa_subunit"/>
</dbReference>
<feature type="domain" description="NADH-ubiquinone oxidoreductase 51kDa subunit FMN-binding" evidence="5">
    <location>
        <begin position="1"/>
        <end position="69"/>
    </location>
</feature>
<keyword evidence="4" id="KW-0411">Iron-sulfur</keyword>
<dbReference type="PANTHER" id="PTHR11780">
    <property type="entry name" value="NADH-UBIQUINONE OXIDOREDUCTASE FLAVOPROTEIN 1 NDUFV1"/>
    <property type="match status" value="1"/>
</dbReference>
<dbReference type="InterPro" id="IPR001949">
    <property type="entry name" value="NADH-UbQ_OxRdtase_51kDa_CS"/>
</dbReference>
<dbReference type="GO" id="GO:0008137">
    <property type="term" value="F:NADH dehydrogenase (ubiquinone) activity"/>
    <property type="evidence" value="ECO:0007669"/>
    <property type="project" value="InterPro"/>
</dbReference>
<accession>M5BU23</accession>
<keyword evidence="6" id="KW-0560">Oxidoreductase</keyword>
<dbReference type="Proteomes" id="UP000012065">
    <property type="component" value="Unassembled WGS sequence"/>
</dbReference>
<keyword evidence="3" id="KW-0408">Iron</keyword>
<dbReference type="PROSITE" id="PS00644">
    <property type="entry name" value="COMPLEX1_51K_1"/>
    <property type="match status" value="1"/>
</dbReference>
<evidence type="ECO:0000256" key="2">
    <source>
        <dbReference type="ARBA" id="ARBA00022723"/>
    </source>
</evidence>
<dbReference type="GO" id="GO:0010181">
    <property type="term" value="F:FMN binding"/>
    <property type="evidence" value="ECO:0007669"/>
    <property type="project" value="InterPro"/>
</dbReference>
<dbReference type="PANTHER" id="PTHR11780:SF10">
    <property type="entry name" value="NADH DEHYDROGENASE [UBIQUINONE] FLAVOPROTEIN 1, MITOCHONDRIAL"/>
    <property type="match status" value="1"/>
</dbReference>
<dbReference type="InterPro" id="IPR037225">
    <property type="entry name" value="Nuo51_FMN-bd_sf"/>
</dbReference>
<dbReference type="Pfam" id="PF01512">
    <property type="entry name" value="Complex1_51K"/>
    <property type="match status" value="1"/>
</dbReference>
<keyword evidence="2" id="KW-0479">Metal-binding</keyword>
<evidence type="ECO:0000259" key="5">
    <source>
        <dbReference type="Pfam" id="PF01512"/>
    </source>
</evidence>
<protein>
    <submittedName>
        <fullName evidence="6">NADH dehydrogenase (Ubiquinone) flavoprotein 1</fullName>
        <ecNumber evidence="6">1.6.99.3</ecNumber>
    </submittedName>
</protein>
<dbReference type="EMBL" id="CAOJ01007762">
    <property type="protein sequence ID" value="CCO31228.1"/>
    <property type="molecule type" value="Genomic_DNA"/>
</dbReference>
<sequence length="70" mass="7653">MNANAAYIYIRGEFYQEASHVQQAINEAYRAGLIGKNACGSGYDFDVYVHRGAGAYICGEETALIESIEV</sequence>
<dbReference type="InterPro" id="IPR011538">
    <property type="entry name" value="Nuo51_FMN-bd"/>
</dbReference>
<keyword evidence="6" id="KW-0830">Ubiquinone</keyword>
<evidence type="ECO:0000313" key="7">
    <source>
        <dbReference type="Proteomes" id="UP000012065"/>
    </source>
</evidence>
<dbReference type="Gene3D" id="3.40.50.11540">
    <property type="entry name" value="NADH-ubiquinone oxidoreductase 51kDa subunit"/>
    <property type="match status" value="1"/>
</dbReference>
<dbReference type="GO" id="GO:0016491">
    <property type="term" value="F:oxidoreductase activity"/>
    <property type="evidence" value="ECO:0007669"/>
    <property type="project" value="UniProtKB-KW"/>
</dbReference>
<organism evidence="6 7">
    <name type="scientific">Thanatephorus cucumeris (strain AG1-IB / isolate 7/3/14)</name>
    <name type="common">Lettuce bottom rot fungus</name>
    <name type="synonym">Rhizoctonia solani</name>
    <dbReference type="NCBI Taxonomy" id="1108050"/>
    <lineage>
        <taxon>Eukaryota</taxon>
        <taxon>Fungi</taxon>
        <taxon>Dikarya</taxon>
        <taxon>Basidiomycota</taxon>
        <taxon>Agaricomycotina</taxon>
        <taxon>Agaricomycetes</taxon>
        <taxon>Cantharellales</taxon>
        <taxon>Ceratobasidiaceae</taxon>
        <taxon>Rhizoctonia</taxon>
        <taxon>Rhizoctonia solani AG-1</taxon>
    </lineage>
</organism>
<evidence type="ECO:0000256" key="4">
    <source>
        <dbReference type="ARBA" id="ARBA00023014"/>
    </source>
</evidence>
<keyword evidence="1" id="KW-0004">4Fe-4S</keyword>
<dbReference type="HOGENOM" id="CLU_2759574_0_0_1"/>
<dbReference type="GO" id="GO:0046872">
    <property type="term" value="F:metal ion binding"/>
    <property type="evidence" value="ECO:0007669"/>
    <property type="project" value="UniProtKB-KW"/>
</dbReference>
<dbReference type="AlphaFoldDB" id="M5BU23"/>
<name>M5BU23_THACB</name>
<comment type="caution">
    <text evidence="6">The sequence shown here is derived from an EMBL/GenBank/DDBJ whole genome shotgun (WGS) entry which is preliminary data.</text>
</comment>
<dbReference type="SUPFAM" id="SSF142019">
    <property type="entry name" value="Nqo1 FMN-binding domain-like"/>
    <property type="match status" value="1"/>
</dbReference>
<dbReference type="GO" id="GO:0051539">
    <property type="term" value="F:4 iron, 4 sulfur cluster binding"/>
    <property type="evidence" value="ECO:0007669"/>
    <property type="project" value="UniProtKB-KW"/>
</dbReference>
<reference evidence="6 7" key="1">
    <citation type="journal article" date="2013" name="J. Biotechnol.">
        <title>Establishment and interpretation of the genome sequence of the phytopathogenic fungus Rhizoctonia solani AG1-IB isolate 7/3/14.</title>
        <authorList>
            <person name="Wibberg D.W."/>
            <person name="Jelonek L.J."/>
            <person name="Rupp O.R."/>
            <person name="Hennig M.H."/>
            <person name="Eikmeyer F.E."/>
            <person name="Goesmann A.G."/>
            <person name="Hartmann A.H."/>
            <person name="Borriss R.B."/>
            <person name="Grosch R.G."/>
            <person name="Puehler A.P."/>
            <person name="Schlueter A.S."/>
        </authorList>
    </citation>
    <scope>NUCLEOTIDE SEQUENCE [LARGE SCALE GENOMIC DNA]</scope>
    <source>
        <strain evidence="7">AG1-IB / isolate 7/3/14</strain>
    </source>
</reference>
<evidence type="ECO:0000313" key="6">
    <source>
        <dbReference type="EMBL" id="CCO31228.1"/>
    </source>
</evidence>
<dbReference type="EC" id="1.6.99.3" evidence="6"/>
<evidence type="ECO:0000256" key="1">
    <source>
        <dbReference type="ARBA" id="ARBA00022485"/>
    </source>
</evidence>